<evidence type="ECO:0000313" key="6">
    <source>
        <dbReference type="EMBL" id="RAW28936.1"/>
    </source>
</evidence>
<dbReference type="InterPro" id="IPR041577">
    <property type="entry name" value="RT_RNaseH_2"/>
</dbReference>
<evidence type="ECO:0000313" key="5">
    <source>
        <dbReference type="EMBL" id="KAG2986786.1"/>
    </source>
</evidence>
<dbReference type="Pfam" id="PF17919">
    <property type="entry name" value="RT_RNaseH_2"/>
    <property type="match status" value="1"/>
</dbReference>
<evidence type="ECO:0000313" key="3">
    <source>
        <dbReference type="EMBL" id="KAG2900282.1"/>
    </source>
</evidence>
<dbReference type="OrthoDB" id="121379at2759"/>
<protein>
    <recommendedName>
        <fullName evidence="2">Reverse transcriptase/retrotransposon-derived protein RNase H-like domain-containing protein</fullName>
    </recommendedName>
</protein>
<feature type="domain" description="Reverse transcriptase/retrotransposon-derived protein RNase H-like" evidence="2">
    <location>
        <begin position="27"/>
        <end position="83"/>
    </location>
</feature>
<dbReference type="Proteomes" id="UP000736787">
    <property type="component" value="Unassembled WGS sequence"/>
</dbReference>
<dbReference type="EMBL" id="RCMI01000092">
    <property type="protein sequence ID" value="KAG2936024.1"/>
    <property type="molecule type" value="Genomic_DNA"/>
</dbReference>
<dbReference type="AlphaFoldDB" id="A0A329RZC0"/>
<gene>
    <name evidence="6" type="ORF">PC110_g14697</name>
    <name evidence="4" type="ORF">PC115_g4728</name>
    <name evidence="3" type="ORF">PC117_g21998</name>
    <name evidence="5" type="ORF">PC118_g7645</name>
</gene>
<name>A0A329RZC0_9STRA</name>
<dbReference type="VEuPathDB" id="FungiDB:PC110_g14697"/>
<dbReference type="Proteomes" id="UP000251314">
    <property type="component" value="Unassembled WGS sequence"/>
</dbReference>
<dbReference type="EMBL" id="RCMK01001165">
    <property type="protein sequence ID" value="KAG2900282.1"/>
    <property type="molecule type" value="Genomic_DNA"/>
</dbReference>
<dbReference type="Proteomes" id="UP000774804">
    <property type="component" value="Unassembled WGS sequence"/>
</dbReference>
<evidence type="ECO:0000259" key="2">
    <source>
        <dbReference type="Pfam" id="PF17919"/>
    </source>
</evidence>
<proteinExistence type="predicted"/>
<dbReference type="EMBL" id="RCML01000185">
    <property type="protein sequence ID" value="KAG2986786.1"/>
    <property type="molecule type" value="Genomic_DNA"/>
</dbReference>
<evidence type="ECO:0000256" key="1">
    <source>
        <dbReference type="SAM" id="MobiDB-lite"/>
    </source>
</evidence>
<dbReference type="InterPro" id="IPR043502">
    <property type="entry name" value="DNA/RNA_pol_sf"/>
</dbReference>
<accession>A0A329RZC0</accession>
<sequence>MMATVYERAVGRKKNQARTIKPSDVGWGDKEDACLDRCKTAFQNELQLAHPNPDKRLSVYTDASDEHWGAAIAQISRDQASRLLSEQEHEPLTMLSGSFRDPTNDGPS</sequence>
<evidence type="ECO:0000313" key="4">
    <source>
        <dbReference type="EMBL" id="KAG2936024.1"/>
    </source>
</evidence>
<organism evidence="6 7">
    <name type="scientific">Phytophthora cactorum</name>
    <dbReference type="NCBI Taxonomy" id="29920"/>
    <lineage>
        <taxon>Eukaryota</taxon>
        <taxon>Sar</taxon>
        <taxon>Stramenopiles</taxon>
        <taxon>Oomycota</taxon>
        <taxon>Peronosporomycetes</taxon>
        <taxon>Peronosporales</taxon>
        <taxon>Peronosporaceae</taxon>
        <taxon>Phytophthora</taxon>
    </lineage>
</organism>
<dbReference type="EMBL" id="MJFZ01000459">
    <property type="protein sequence ID" value="RAW28936.1"/>
    <property type="molecule type" value="Genomic_DNA"/>
</dbReference>
<evidence type="ECO:0000313" key="7">
    <source>
        <dbReference type="Proteomes" id="UP000251314"/>
    </source>
</evidence>
<keyword evidence="7" id="KW-1185">Reference proteome</keyword>
<dbReference type="Proteomes" id="UP000697107">
    <property type="component" value="Unassembled WGS sequence"/>
</dbReference>
<comment type="caution">
    <text evidence="6">The sequence shown here is derived from an EMBL/GenBank/DDBJ whole genome shotgun (WGS) entry which is preliminary data.</text>
</comment>
<reference evidence="3" key="2">
    <citation type="submission" date="2018-10" db="EMBL/GenBank/DDBJ databases">
        <title>Effector identification in a new, highly contiguous assembly of the strawberry crown rot pathogen Phytophthora cactorum.</title>
        <authorList>
            <person name="Armitage A.D."/>
            <person name="Nellist C.F."/>
            <person name="Bates H."/>
            <person name="Vickerstaff R.J."/>
            <person name="Harrison R.J."/>
        </authorList>
    </citation>
    <scope>NUCLEOTIDE SEQUENCE</scope>
    <source>
        <strain evidence="4">4032</strain>
        <strain evidence="3">4040</strain>
        <strain evidence="5">P415</strain>
    </source>
</reference>
<feature type="region of interest" description="Disordered" evidence="1">
    <location>
        <begin position="79"/>
        <end position="108"/>
    </location>
</feature>
<reference evidence="6 7" key="1">
    <citation type="submission" date="2018-01" db="EMBL/GenBank/DDBJ databases">
        <title>Draft genome of the strawberry crown rot pathogen Phytophthora cactorum.</title>
        <authorList>
            <person name="Armitage A.D."/>
            <person name="Lysoe E."/>
            <person name="Nellist C.F."/>
            <person name="Harrison R.J."/>
            <person name="Brurberg M.B."/>
        </authorList>
    </citation>
    <scope>NUCLEOTIDE SEQUENCE [LARGE SCALE GENOMIC DNA]</scope>
    <source>
        <strain evidence="6 7">10300</strain>
    </source>
</reference>
<dbReference type="SUPFAM" id="SSF56672">
    <property type="entry name" value="DNA/RNA polymerases"/>
    <property type="match status" value="1"/>
</dbReference>